<feature type="compositionally biased region" description="Basic and acidic residues" evidence="1">
    <location>
        <begin position="154"/>
        <end position="176"/>
    </location>
</feature>
<proteinExistence type="predicted"/>
<keyword evidence="2" id="KW-0732">Signal</keyword>
<name>A0A2H9TGH1_9FUNG</name>
<feature type="compositionally biased region" description="Basic and acidic residues" evidence="1">
    <location>
        <begin position="117"/>
        <end position="133"/>
    </location>
</feature>
<evidence type="ECO:0000256" key="1">
    <source>
        <dbReference type="SAM" id="MobiDB-lite"/>
    </source>
</evidence>
<keyword evidence="4" id="KW-1185">Reference proteome</keyword>
<protein>
    <recommendedName>
        <fullName evidence="5">Secreted protein</fullName>
    </recommendedName>
</protein>
<dbReference type="Proteomes" id="UP000240830">
    <property type="component" value="Unassembled WGS sequence"/>
</dbReference>
<feature type="signal peptide" evidence="2">
    <location>
        <begin position="1"/>
        <end position="23"/>
    </location>
</feature>
<accession>A0A2H9TGH1</accession>
<comment type="caution">
    <text evidence="3">The sequence shown here is derived from an EMBL/GenBank/DDBJ whole genome shotgun (WGS) entry which is preliminary data.</text>
</comment>
<dbReference type="EMBL" id="MTSL01000206">
    <property type="protein sequence ID" value="PJF16799.1"/>
    <property type="molecule type" value="Genomic_DNA"/>
</dbReference>
<evidence type="ECO:0008006" key="5">
    <source>
        <dbReference type="Google" id="ProtNLM"/>
    </source>
</evidence>
<feature type="region of interest" description="Disordered" evidence="1">
    <location>
        <begin position="110"/>
        <end position="181"/>
    </location>
</feature>
<evidence type="ECO:0000313" key="3">
    <source>
        <dbReference type="EMBL" id="PJF16799.1"/>
    </source>
</evidence>
<reference evidence="3 4" key="1">
    <citation type="submission" date="2016-10" db="EMBL/GenBank/DDBJ databases">
        <title>The genome of Paramicrosporidium saccamoebae is the missing link in understanding Cryptomycota and Microsporidia evolution.</title>
        <authorList>
            <person name="Quandt C.A."/>
            <person name="Beaudet D."/>
            <person name="Corsaro D."/>
            <person name="Michel R."/>
            <person name="Corradi N."/>
            <person name="James T."/>
        </authorList>
    </citation>
    <scope>NUCLEOTIDE SEQUENCE [LARGE SCALE GENOMIC DNA]</scope>
    <source>
        <strain evidence="3 4">KSL3</strain>
    </source>
</reference>
<sequence length="279" mass="30518">MHLLSLVSNSALLGFTLLSSTFAARIRHGKTVSETDKSTKVSTSSTDSGEPVAVLLGWKIDKNHSFTKGECPFKKCKYDAKVCPFKQIPKEYESNCPILSAAADGRMNKNCPFLNSKSERKKSTLSKSDRQSRNPESAQAGDGKQRSTKRKETKHVGEKKAKKHSADKNPKGDKCPDNLNSNKCDKNLKSGKCTGNSKSNKKRTEYPKATKVLLSATNSSSSKSLPTSFVVALYFVSSHHKNYSNINIGDAIKADHNVPLAVPLSCESKALPQPLRFPL</sequence>
<feature type="chain" id="PRO_5014172072" description="Secreted protein" evidence="2">
    <location>
        <begin position="24"/>
        <end position="279"/>
    </location>
</feature>
<gene>
    <name evidence="3" type="ORF">PSACC_03375</name>
</gene>
<evidence type="ECO:0000313" key="4">
    <source>
        <dbReference type="Proteomes" id="UP000240830"/>
    </source>
</evidence>
<evidence type="ECO:0000256" key="2">
    <source>
        <dbReference type="SAM" id="SignalP"/>
    </source>
</evidence>
<organism evidence="3 4">
    <name type="scientific">Paramicrosporidium saccamoebae</name>
    <dbReference type="NCBI Taxonomy" id="1246581"/>
    <lineage>
        <taxon>Eukaryota</taxon>
        <taxon>Fungi</taxon>
        <taxon>Fungi incertae sedis</taxon>
        <taxon>Cryptomycota</taxon>
        <taxon>Cryptomycota incertae sedis</taxon>
        <taxon>Paramicrosporidium</taxon>
    </lineage>
</organism>
<dbReference type="AlphaFoldDB" id="A0A2H9TGH1"/>